<dbReference type="EMBL" id="JABVXQ010000001">
    <property type="protein sequence ID" value="KAF6131063.1"/>
    <property type="molecule type" value="Genomic_DNA"/>
</dbReference>
<comment type="caution">
    <text evidence="2">The sequence shown here is derived from an EMBL/GenBank/DDBJ whole genome shotgun (WGS) entry which is preliminary data.</text>
</comment>
<dbReference type="Proteomes" id="UP000664940">
    <property type="component" value="Unassembled WGS sequence"/>
</dbReference>
<evidence type="ECO:0000256" key="1">
    <source>
        <dbReference type="SAM" id="Phobius"/>
    </source>
</evidence>
<dbReference type="AlphaFoldDB" id="A0A834BJV8"/>
<evidence type="ECO:0000313" key="3">
    <source>
        <dbReference type="Proteomes" id="UP000664940"/>
    </source>
</evidence>
<protein>
    <submittedName>
        <fullName evidence="2">Uncharacterized protein</fullName>
    </submittedName>
</protein>
<reference evidence="2 3" key="1">
    <citation type="journal article" date="2020" name="Nature">
        <title>Six reference-quality genomes reveal evolution of bat adaptations.</title>
        <authorList>
            <person name="Jebb D."/>
            <person name="Huang Z."/>
            <person name="Pippel M."/>
            <person name="Hughes G.M."/>
            <person name="Lavrichenko K."/>
            <person name="Devanna P."/>
            <person name="Winkler S."/>
            <person name="Jermiin L.S."/>
            <person name="Skirmuntt E.C."/>
            <person name="Katzourakis A."/>
            <person name="Burkitt-Gray L."/>
            <person name="Ray D.A."/>
            <person name="Sullivan K.A.M."/>
            <person name="Roscito J.G."/>
            <person name="Kirilenko B.M."/>
            <person name="Davalos L.M."/>
            <person name="Corthals A.P."/>
            <person name="Power M.L."/>
            <person name="Jones G."/>
            <person name="Ransome R.D."/>
            <person name="Dechmann D.K.N."/>
            <person name="Locatelli A.G."/>
            <person name="Puechmaille S.J."/>
            <person name="Fedrigo O."/>
            <person name="Jarvis E.D."/>
            <person name="Hiller M."/>
            <person name="Vernes S.C."/>
            <person name="Myers E.W."/>
            <person name="Teeling E.C."/>
        </authorList>
    </citation>
    <scope>NUCLEOTIDE SEQUENCE [LARGE SCALE GENOMIC DNA]</scope>
    <source>
        <strain evidence="2">Bat1K_MPI-CBG_1</strain>
    </source>
</reference>
<keyword evidence="1" id="KW-0812">Transmembrane</keyword>
<evidence type="ECO:0000313" key="2">
    <source>
        <dbReference type="EMBL" id="KAF6131063.1"/>
    </source>
</evidence>
<proteinExistence type="predicted"/>
<organism evidence="2 3">
    <name type="scientific">Phyllostomus discolor</name>
    <name type="common">pale spear-nosed bat</name>
    <dbReference type="NCBI Taxonomy" id="89673"/>
    <lineage>
        <taxon>Eukaryota</taxon>
        <taxon>Metazoa</taxon>
        <taxon>Chordata</taxon>
        <taxon>Craniata</taxon>
        <taxon>Vertebrata</taxon>
        <taxon>Euteleostomi</taxon>
        <taxon>Mammalia</taxon>
        <taxon>Eutheria</taxon>
        <taxon>Laurasiatheria</taxon>
        <taxon>Chiroptera</taxon>
        <taxon>Yangochiroptera</taxon>
        <taxon>Phyllostomidae</taxon>
        <taxon>Phyllostominae</taxon>
        <taxon>Phyllostomus</taxon>
    </lineage>
</organism>
<feature type="transmembrane region" description="Helical" evidence="1">
    <location>
        <begin position="140"/>
        <end position="157"/>
    </location>
</feature>
<sequence length="160" mass="18184">MQTIAGSLHLVQQSLPRFWSLPFLLIPGAGCRAAPEIREKRGHRWAEFCTNRNCHVKGVPAGLWRMCGPSLYKGPEVSEDSRQKLPFSFVAKSEKASTQMSALRLGDGWILAEPLGCPPVAPLKFTIPATFYKWNHTVSVFVRLVYFTQYVMFFFIFKDE</sequence>
<gene>
    <name evidence="2" type="ORF">HJG60_007964</name>
</gene>
<keyword evidence="1" id="KW-0472">Membrane</keyword>
<keyword evidence="1" id="KW-1133">Transmembrane helix</keyword>
<accession>A0A834BJV8</accession>
<name>A0A834BJV8_9CHIR</name>